<dbReference type="KEGG" id="mend:L6E24_07610"/>
<dbReference type="AlphaFoldDB" id="A0A9E7PL05"/>
<protein>
    <submittedName>
        <fullName evidence="2">Nucleotide-binding protein</fullName>
    </submittedName>
</protein>
<dbReference type="RefSeq" id="WP_257741399.1">
    <property type="nucleotide sequence ID" value="NZ_CP096115.1"/>
</dbReference>
<dbReference type="InterPro" id="IPR029060">
    <property type="entry name" value="PIN-like_dom_sf"/>
</dbReference>
<name>A0A9E7PL05_9EURY</name>
<evidence type="ECO:0000259" key="1">
    <source>
        <dbReference type="Pfam" id="PF18477"/>
    </source>
</evidence>
<gene>
    <name evidence="2" type="ORF">L6E24_07610</name>
</gene>
<feature type="domain" description="VapC9 PIN-like" evidence="1">
    <location>
        <begin position="14"/>
        <end position="128"/>
    </location>
</feature>
<evidence type="ECO:0000313" key="2">
    <source>
        <dbReference type="EMBL" id="UUX91247.1"/>
    </source>
</evidence>
<proteinExistence type="predicted"/>
<dbReference type="GeneID" id="74307556"/>
<reference evidence="2" key="1">
    <citation type="submission" date="2022-04" db="EMBL/GenBank/DDBJ databases">
        <title>Complete genome of Methanoplanus endosymbiosus DSM 3599.</title>
        <authorList>
            <person name="Chen S.-C."/>
            <person name="You Y.-T."/>
            <person name="Zhou Y.-Z."/>
            <person name="Lai M.-C."/>
        </authorList>
    </citation>
    <scope>NUCLEOTIDE SEQUENCE</scope>
    <source>
        <strain evidence="2">DSM 3599</strain>
    </source>
</reference>
<sequence length="137" mass="14757">MAPDRNGNTGRIKVIFDANALMIPGQFGVDIFSGIEGILGSYEPLTLEDVLSELKGISTGKGRDSSAARVGIMLSRRCRVAGGPYSGLTVDDRIISFAEDCGGIVATNDRGLKKRLLDKNIDVITLRKQKTFEIIKA</sequence>
<keyword evidence="3" id="KW-1185">Reference proteome</keyword>
<accession>A0A9E7PL05</accession>
<dbReference type="SUPFAM" id="SSF88723">
    <property type="entry name" value="PIN domain-like"/>
    <property type="match status" value="1"/>
</dbReference>
<dbReference type="CDD" id="cd09879">
    <property type="entry name" value="PIN_VapC_AF0591-like"/>
    <property type="match status" value="1"/>
</dbReference>
<dbReference type="EMBL" id="CP096115">
    <property type="protein sequence ID" value="UUX91247.1"/>
    <property type="molecule type" value="Genomic_DNA"/>
</dbReference>
<evidence type="ECO:0000313" key="3">
    <source>
        <dbReference type="Proteomes" id="UP001060368"/>
    </source>
</evidence>
<organism evidence="2 3">
    <name type="scientific">Methanoplanus endosymbiosus</name>
    <dbReference type="NCBI Taxonomy" id="33865"/>
    <lineage>
        <taxon>Archaea</taxon>
        <taxon>Methanobacteriati</taxon>
        <taxon>Methanobacteriota</taxon>
        <taxon>Stenosarchaea group</taxon>
        <taxon>Methanomicrobia</taxon>
        <taxon>Methanomicrobiales</taxon>
        <taxon>Methanomicrobiaceae</taxon>
        <taxon>Methanoplanus</taxon>
    </lineage>
</organism>
<dbReference type="Pfam" id="PF18477">
    <property type="entry name" value="PIN_9"/>
    <property type="match status" value="1"/>
</dbReference>
<dbReference type="InterPro" id="IPR041120">
    <property type="entry name" value="PIN_9"/>
</dbReference>
<dbReference type="Gene3D" id="3.40.50.1010">
    <property type="entry name" value="5'-nuclease"/>
    <property type="match status" value="1"/>
</dbReference>
<dbReference type="Proteomes" id="UP001060368">
    <property type="component" value="Chromosome"/>
</dbReference>